<sequence length="555" mass="60345">MVAALVPIGPRQFQTDACSLLKFGPLSHIQPKRWQGHCGPIALCFVTFLASRKLRQIHRRNAWRGSEGVAATSAVFDLLDVPINSSQQVKLKRFLDKDGLAKSLERALPSPPPILLLHDGPGLPSKYLEPLAPRLCSPNGRSCYTYDQRGCGLSQGEGSADLGTAVLDLLAVLRFLHCSLGEAELHILAHGFGGALLMEALARHDLFSSPGLPKLRSFCLWSVASSTQLADQAAEELMAASAQSVGQADAARAFWFRHVCALKPQPACLTEAYQQSGFSPRWGALRGWDWKSQRWELRPEGALDGWSVCRQEVVACFRGAKPPRVPVLSLRGQHDFVTEACVAAWRGVEDAGGDFSESVLGGCGHHAHLEAPDTVAATLRLWLLKVEDGPATSSRTPSSTSWTPSSGVKGRWLLREEARQHLTSWASKLCWANALASNATPGAWRSVGQGLPQRDIFAPSRTARRLAVWAADLPERPKSSADAEVMSLSELWKNRPRCSRMALALQDDSFDAAAIVCLERTNGDVTIVGMAQNPSAPHRCEGVLEHIEETVQSSK</sequence>
<dbReference type="Gene3D" id="3.40.50.1820">
    <property type="entry name" value="alpha/beta hydrolase"/>
    <property type="match status" value="1"/>
</dbReference>
<dbReference type="SUPFAM" id="SSF53474">
    <property type="entry name" value="alpha/beta-Hydrolases"/>
    <property type="match status" value="1"/>
</dbReference>
<evidence type="ECO:0000313" key="2">
    <source>
        <dbReference type="EMBL" id="CAK9099100.1"/>
    </source>
</evidence>
<name>A0ABP0RHV1_9DINO</name>
<protein>
    <recommendedName>
        <fullName evidence="1">AB hydrolase-1 domain-containing protein</fullName>
    </recommendedName>
</protein>
<dbReference type="PANTHER" id="PTHR43194">
    <property type="entry name" value="HYDROLASE ALPHA/BETA FOLD FAMILY"/>
    <property type="match status" value="1"/>
</dbReference>
<comment type="caution">
    <text evidence="2">The sequence shown here is derived from an EMBL/GenBank/DDBJ whole genome shotgun (WGS) entry which is preliminary data.</text>
</comment>
<proteinExistence type="predicted"/>
<dbReference type="EMBL" id="CAXAMN010025917">
    <property type="protein sequence ID" value="CAK9099100.1"/>
    <property type="molecule type" value="Genomic_DNA"/>
</dbReference>
<dbReference type="Pfam" id="PF12697">
    <property type="entry name" value="Abhydrolase_6"/>
    <property type="match status" value="1"/>
</dbReference>
<reference evidence="2 3" key="1">
    <citation type="submission" date="2024-02" db="EMBL/GenBank/DDBJ databases">
        <authorList>
            <person name="Chen Y."/>
            <person name="Shah S."/>
            <person name="Dougan E. K."/>
            <person name="Thang M."/>
            <person name="Chan C."/>
        </authorList>
    </citation>
    <scope>NUCLEOTIDE SEQUENCE [LARGE SCALE GENOMIC DNA]</scope>
</reference>
<evidence type="ECO:0000313" key="3">
    <source>
        <dbReference type="Proteomes" id="UP001642484"/>
    </source>
</evidence>
<evidence type="ECO:0000259" key="1">
    <source>
        <dbReference type="Pfam" id="PF12697"/>
    </source>
</evidence>
<feature type="domain" description="AB hydrolase-1" evidence="1">
    <location>
        <begin position="114"/>
        <end position="377"/>
    </location>
</feature>
<dbReference type="InterPro" id="IPR029058">
    <property type="entry name" value="AB_hydrolase_fold"/>
</dbReference>
<dbReference type="InterPro" id="IPR050228">
    <property type="entry name" value="Carboxylesterase_BioH"/>
</dbReference>
<organism evidence="2 3">
    <name type="scientific">Durusdinium trenchii</name>
    <dbReference type="NCBI Taxonomy" id="1381693"/>
    <lineage>
        <taxon>Eukaryota</taxon>
        <taxon>Sar</taxon>
        <taxon>Alveolata</taxon>
        <taxon>Dinophyceae</taxon>
        <taxon>Suessiales</taxon>
        <taxon>Symbiodiniaceae</taxon>
        <taxon>Durusdinium</taxon>
    </lineage>
</organism>
<accession>A0ABP0RHV1</accession>
<gene>
    <name evidence="2" type="ORF">CCMP2556_LOCUS46900</name>
</gene>
<dbReference type="Proteomes" id="UP001642484">
    <property type="component" value="Unassembled WGS sequence"/>
</dbReference>
<dbReference type="InterPro" id="IPR000073">
    <property type="entry name" value="AB_hydrolase_1"/>
</dbReference>
<keyword evidence="3" id="KW-1185">Reference proteome</keyword>
<dbReference type="PANTHER" id="PTHR43194:SF2">
    <property type="entry name" value="PEROXISOMAL MEMBRANE PROTEIN LPX1"/>
    <property type="match status" value="1"/>
</dbReference>